<dbReference type="Gene3D" id="3.40.50.1000">
    <property type="entry name" value="HAD superfamily/HAD-like"/>
    <property type="match status" value="1"/>
</dbReference>
<organism evidence="1 2">
    <name type="scientific">Catellatospora coxensis</name>
    <dbReference type="NCBI Taxonomy" id="310354"/>
    <lineage>
        <taxon>Bacteria</taxon>
        <taxon>Bacillati</taxon>
        <taxon>Actinomycetota</taxon>
        <taxon>Actinomycetes</taxon>
        <taxon>Micromonosporales</taxon>
        <taxon>Micromonosporaceae</taxon>
        <taxon>Catellatospora</taxon>
    </lineage>
</organism>
<sequence>MGDVFETPCLGSGSTVVPYMRCSVSRPTPTVYVMTDTAAAVPLLVLWDVDDTLIYNGGVSKEAYALGFKLLTGKSPVEKVITDGMTDTGIMRSLFERHGLVLTPELAAQAHEVMPTALGSLVPQLRERGHAMPGARAAIDALGEEAGITQSVLTGNIAPNAYTKVATFGLHSGLDFEVGGYGSDHEVRAELVPAARAKAARKYGIEFTPATTVLIGDTPRDVEAGRVGGAYVVAVATGKFDAETLAGLGADVVLPDLRDTARLVEAVLSVRGLLDAR</sequence>
<dbReference type="EMBL" id="BONI01000128">
    <property type="protein sequence ID" value="GIG11313.1"/>
    <property type="molecule type" value="Genomic_DNA"/>
</dbReference>
<name>A0A8J3PCF3_9ACTN</name>
<dbReference type="InterPro" id="IPR023214">
    <property type="entry name" value="HAD_sf"/>
</dbReference>
<dbReference type="AlphaFoldDB" id="A0A8J3PCF3"/>
<dbReference type="SUPFAM" id="SSF56784">
    <property type="entry name" value="HAD-like"/>
    <property type="match status" value="1"/>
</dbReference>
<dbReference type="PANTHER" id="PTHR43434:SF1">
    <property type="entry name" value="PHOSPHOGLYCOLATE PHOSPHATASE"/>
    <property type="match status" value="1"/>
</dbReference>
<dbReference type="GO" id="GO:0006281">
    <property type="term" value="P:DNA repair"/>
    <property type="evidence" value="ECO:0007669"/>
    <property type="project" value="TreeGrafter"/>
</dbReference>
<dbReference type="Gene3D" id="1.10.150.240">
    <property type="entry name" value="Putative phosphatase, domain 2"/>
    <property type="match status" value="1"/>
</dbReference>
<keyword evidence="2" id="KW-1185">Reference proteome</keyword>
<dbReference type="Pfam" id="PF00702">
    <property type="entry name" value="Hydrolase"/>
    <property type="match status" value="1"/>
</dbReference>
<dbReference type="InterPro" id="IPR023198">
    <property type="entry name" value="PGP-like_dom2"/>
</dbReference>
<dbReference type="Proteomes" id="UP000630887">
    <property type="component" value="Unassembled WGS sequence"/>
</dbReference>
<protein>
    <submittedName>
        <fullName evidence="1">Haloacid dehalogenase</fullName>
    </submittedName>
</protein>
<dbReference type="PANTHER" id="PTHR43434">
    <property type="entry name" value="PHOSPHOGLYCOLATE PHOSPHATASE"/>
    <property type="match status" value="1"/>
</dbReference>
<evidence type="ECO:0000313" key="2">
    <source>
        <dbReference type="Proteomes" id="UP000630887"/>
    </source>
</evidence>
<evidence type="ECO:0000313" key="1">
    <source>
        <dbReference type="EMBL" id="GIG11313.1"/>
    </source>
</evidence>
<dbReference type="GO" id="GO:0008967">
    <property type="term" value="F:phosphoglycolate phosphatase activity"/>
    <property type="evidence" value="ECO:0007669"/>
    <property type="project" value="TreeGrafter"/>
</dbReference>
<accession>A0A8J3PCF3</accession>
<gene>
    <name evidence="1" type="ORF">Cco03nite_80130</name>
</gene>
<dbReference type="InterPro" id="IPR050155">
    <property type="entry name" value="HAD-like_hydrolase_sf"/>
</dbReference>
<dbReference type="InterPro" id="IPR036412">
    <property type="entry name" value="HAD-like_sf"/>
</dbReference>
<reference evidence="1 2" key="1">
    <citation type="submission" date="2021-01" db="EMBL/GenBank/DDBJ databases">
        <title>Whole genome shotgun sequence of Catellatospora coxensis NBRC 107359.</title>
        <authorList>
            <person name="Komaki H."/>
            <person name="Tamura T."/>
        </authorList>
    </citation>
    <scope>NUCLEOTIDE SEQUENCE [LARGE SCALE GENOMIC DNA]</scope>
    <source>
        <strain evidence="1 2">NBRC 107359</strain>
    </source>
</reference>
<comment type="caution">
    <text evidence="1">The sequence shown here is derived from an EMBL/GenBank/DDBJ whole genome shotgun (WGS) entry which is preliminary data.</text>
</comment>
<proteinExistence type="predicted"/>